<dbReference type="PANTHER" id="PTHR46137:SF3">
    <property type="entry name" value="OS05G0310600 PROTEIN"/>
    <property type="match status" value="1"/>
</dbReference>
<dbReference type="eggNOG" id="ENOG502QSKS">
    <property type="taxonomic scope" value="Eukaryota"/>
</dbReference>
<dbReference type="InterPro" id="IPR011029">
    <property type="entry name" value="DEATH-like_dom_sf"/>
</dbReference>
<organism evidence="3">
    <name type="scientific">Amphimedon queenslandica</name>
    <name type="common">Sponge</name>
    <dbReference type="NCBI Taxonomy" id="400682"/>
    <lineage>
        <taxon>Eukaryota</taxon>
        <taxon>Metazoa</taxon>
        <taxon>Porifera</taxon>
        <taxon>Demospongiae</taxon>
        <taxon>Heteroscleromorpha</taxon>
        <taxon>Haplosclerida</taxon>
        <taxon>Niphatidae</taxon>
        <taxon>Amphimedon</taxon>
    </lineage>
</organism>
<dbReference type="PROSITE" id="PS51934">
    <property type="entry name" value="LRAT"/>
    <property type="match status" value="1"/>
</dbReference>
<name>A0A1X7TL82_AMPQE</name>
<protein>
    <recommendedName>
        <fullName evidence="2">LRAT domain-containing protein</fullName>
    </recommendedName>
</protein>
<dbReference type="AlphaFoldDB" id="A0A1X7TL82"/>
<dbReference type="SUPFAM" id="SSF47986">
    <property type="entry name" value="DEATH domain"/>
    <property type="match status" value="1"/>
</dbReference>
<reference evidence="3" key="1">
    <citation type="submission" date="2017-05" db="UniProtKB">
        <authorList>
            <consortium name="EnsemblMetazoa"/>
        </authorList>
    </citation>
    <scope>IDENTIFICATION</scope>
</reference>
<feature type="domain" description="LRAT" evidence="2">
    <location>
        <begin position="595"/>
        <end position="724"/>
    </location>
</feature>
<evidence type="ECO:0000313" key="3">
    <source>
        <dbReference type="EnsemblMetazoa" id="Aqu2.1.15580_001"/>
    </source>
</evidence>
<keyword evidence="1" id="KW-0732">Signal</keyword>
<accession>A0A1X7TL82</accession>
<sequence length="761" mass="84829">MIDVHFQLPILFSSSYVCLRMLLLLSGDVELNPGPMIDDQPTGDLFAKYLEPLDDWEQFALCLPGGITQLDIDIIKTKGNSYLRMEALHKRWLQVNPTASWRDVINALKQSKENELARTIEDKVTNSGPITGNLKDILKTHCDKLAHATSANLCNVTDALYAKDLIPQQTKEDMHVMGIADNKKASNLVHVIENQLEASLNPEQYLINICHVLINQKHRALTDIATSILRQLGQPIPIQPTEPKPELPPAAAAVSEEVDAPAKVDVFNIDIKELIKRHASDNENRSGEYKMIGIHFQSLVLFISRSSDLIYYLVLLLLLLLSGDVELNPGPMIDDKPNSHLFAKYLEPLNDWELFALCLPGITKTHVNTIGKKKKNPDSKSLKIALHQIWLQVNPTASWRDVINALKQCKENELAGTIEDKVTNPTDEVVTGKHTLNTAQLIHNTADNLKDILRTHSDKLTHSISTDFSKTASALYAKKLIPESTKEHIFIPGISDFDKAAKLVTVIGHQLSSDNPEQYLINVCHVLMDQKNPALTKNANSILHQLGQSIPDNGTTAEHGTIPVAEIVQDDSVNRVGYVSHEIEKKDLKPGDHIYTHRTLYLHSHHSIYVGEPDCEVIHFSGDATGSLRNKVGSLCQVRKTTLSDVCDGNTLRLVAYNCSAFKKAAVLVRCSCHVIKAMPPSETVKVAKHFLSNPKKFGEYDISNNNSETFACFCKTGLMDIGTQLHPLTRNLLTEWWKGAPCTTYKEAMKNFIEKRNAKA</sequence>
<dbReference type="Pfam" id="PF04970">
    <property type="entry name" value="LRAT"/>
    <property type="match status" value="1"/>
</dbReference>
<evidence type="ECO:0000259" key="2">
    <source>
        <dbReference type="PROSITE" id="PS51934"/>
    </source>
</evidence>
<evidence type="ECO:0000256" key="1">
    <source>
        <dbReference type="SAM" id="SignalP"/>
    </source>
</evidence>
<dbReference type="InParanoid" id="A0A1X7TL82"/>
<feature type="signal peptide" evidence="1">
    <location>
        <begin position="1"/>
        <end position="31"/>
    </location>
</feature>
<dbReference type="EnsemblMetazoa" id="Aqu2.1.15580_001">
    <property type="protein sequence ID" value="Aqu2.1.15580_001"/>
    <property type="gene ID" value="Aqu2.1.15580"/>
</dbReference>
<dbReference type="STRING" id="400682.A0A1X7TL82"/>
<dbReference type="InterPro" id="IPR007053">
    <property type="entry name" value="LRAT_dom"/>
</dbReference>
<dbReference type="OrthoDB" id="421951at2759"/>
<proteinExistence type="predicted"/>
<dbReference type="PANTHER" id="PTHR46137">
    <property type="entry name" value="OS05G0310600 PROTEIN"/>
    <property type="match status" value="1"/>
</dbReference>
<feature type="chain" id="PRO_5012327030" description="LRAT domain-containing protein" evidence="1">
    <location>
        <begin position="32"/>
        <end position="761"/>
    </location>
</feature>
<dbReference type="Gene3D" id="3.90.1720.10">
    <property type="entry name" value="endopeptidase domain like (from Nostoc punctiforme)"/>
    <property type="match status" value="1"/>
</dbReference>